<name>A0ACB7NW43_9PEZI</name>
<evidence type="ECO:0000313" key="1">
    <source>
        <dbReference type="EMBL" id="KAH6622636.1"/>
    </source>
</evidence>
<dbReference type="EMBL" id="JAGIZQ010000006">
    <property type="protein sequence ID" value="KAH6622636.1"/>
    <property type="molecule type" value="Genomic_DNA"/>
</dbReference>
<gene>
    <name evidence="1" type="ORF">F5144DRAFT_495142</name>
</gene>
<reference evidence="1 2" key="1">
    <citation type="journal article" date="2021" name="Nat. Commun.">
        <title>Genetic determinants of endophytism in the Arabidopsis root mycobiome.</title>
        <authorList>
            <person name="Mesny F."/>
            <person name="Miyauchi S."/>
            <person name="Thiergart T."/>
            <person name="Pickel B."/>
            <person name="Atanasova L."/>
            <person name="Karlsson M."/>
            <person name="Huettel B."/>
            <person name="Barry K.W."/>
            <person name="Haridas S."/>
            <person name="Chen C."/>
            <person name="Bauer D."/>
            <person name="Andreopoulos W."/>
            <person name="Pangilinan J."/>
            <person name="LaButti K."/>
            <person name="Riley R."/>
            <person name="Lipzen A."/>
            <person name="Clum A."/>
            <person name="Drula E."/>
            <person name="Henrissat B."/>
            <person name="Kohler A."/>
            <person name="Grigoriev I.V."/>
            <person name="Martin F.M."/>
            <person name="Hacquard S."/>
        </authorList>
    </citation>
    <scope>NUCLEOTIDE SEQUENCE [LARGE SCALE GENOMIC DNA]</scope>
    <source>
        <strain evidence="1 2">MPI-SDFR-AT-0079</strain>
    </source>
</reference>
<comment type="caution">
    <text evidence="1">The sequence shown here is derived from an EMBL/GenBank/DDBJ whole genome shotgun (WGS) entry which is preliminary data.</text>
</comment>
<evidence type="ECO:0000313" key="2">
    <source>
        <dbReference type="Proteomes" id="UP000724584"/>
    </source>
</evidence>
<protein>
    <submittedName>
        <fullName evidence="1">Histidine phosphatase superfamily</fullName>
    </submittedName>
</protein>
<organism evidence="1 2">
    <name type="scientific">Chaetomium tenue</name>
    <dbReference type="NCBI Taxonomy" id="1854479"/>
    <lineage>
        <taxon>Eukaryota</taxon>
        <taxon>Fungi</taxon>
        <taxon>Dikarya</taxon>
        <taxon>Ascomycota</taxon>
        <taxon>Pezizomycotina</taxon>
        <taxon>Sordariomycetes</taxon>
        <taxon>Sordariomycetidae</taxon>
        <taxon>Sordariales</taxon>
        <taxon>Chaetomiaceae</taxon>
        <taxon>Chaetomium</taxon>
    </lineage>
</organism>
<dbReference type="Proteomes" id="UP000724584">
    <property type="component" value="Unassembled WGS sequence"/>
</dbReference>
<sequence length="304" mass="31473">MRLFLARHGETVDNVAGIYAGSRDSPLTAHGVLQARRLGTHLAQRAAGLGAAVTHVFASDLRRAGETAGMVVQALGVVCEGGDGGGGVGVGVGVVALSELRERDFGLAEGRKFAEGGVDLAAAGAESREQMRLRSERFVAGHLEPLLTAERVAAGGWVVVVAHGLILDSLLRVLLVRFGARELARLGKMPGWSNTGYVELVVAVGSARAVVAGGSDGSRNSAEVSSKRTPTPEPPTTASSAPPPRRPQITLSVVGVNVVTHLEGLKKTRGGIGSAQFDKRQRTVDSFFGPANKKARVQQGPGDG</sequence>
<proteinExistence type="predicted"/>
<accession>A0ACB7NW43</accession>
<keyword evidence="2" id="KW-1185">Reference proteome</keyword>